<dbReference type="InterPro" id="IPR046947">
    <property type="entry name" value="LytR-like"/>
</dbReference>
<evidence type="ECO:0000256" key="1">
    <source>
        <dbReference type="ARBA" id="ARBA00018672"/>
    </source>
</evidence>
<organism evidence="6 7">
    <name type="scientific">Luoshenia tenuis</name>
    <dbReference type="NCBI Taxonomy" id="2763654"/>
    <lineage>
        <taxon>Bacteria</taxon>
        <taxon>Bacillati</taxon>
        <taxon>Bacillota</taxon>
        <taxon>Clostridia</taxon>
        <taxon>Christensenellales</taxon>
        <taxon>Christensenellaceae</taxon>
        <taxon>Luoshenia</taxon>
    </lineage>
</organism>
<sequence>MNIRTMVADDDAGMRLLLKKIVEKTPGFEAPVEAKDGLEALELFERYRPRLVFLDIEMPLQSGVECARRIQDIDPRAFIVFVTAHEEYMREAFELYAMDYLVKPFKVARVQETLERMRQIEAGEYLRGMDPAASISAGTRLVIKRKESVQVVDTAEIILIQREERQSAIYTVGGRVLSGDTLSELERQLPPDRFFRSHKSYIINVGAVQGIYPYGRWTYIVKLRGLQQDALLTFERYPELMRRIGG</sequence>
<dbReference type="Gene3D" id="2.40.50.40">
    <property type="match status" value="1"/>
</dbReference>
<gene>
    <name evidence="6" type="ORF">H8699_04080</name>
</gene>
<name>A0A926D1I9_9FIRM</name>
<dbReference type="PANTHER" id="PTHR37299:SF1">
    <property type="entry name" value="STAGE 0 SPORULATION PROTEIN A HOMOLOG"/>
    <property type="match status" value="1"/>
</dbReference>
<evidence type="ECO:0000256" key="2">
    <source>
        <dbReference type="ARBA" id="ARBA00024867"/>
    </source>
</evidence>
<dbReference type="PROSITE" id="PS50110">
    <property type="entry name" value="RESPONSE_REGULATORY"/>
    <property type="match status" value="1"/>
</dbReference>
<evidence type="ECO:0000259" key="4">
    <source>
        <dbReference type="PROSITE" id="PS50110"/>
    </source>
</evidence>
<dbReference type="AlphaFoldDB" id="A0A926D1I9"/>
<feature type="modified residue" description="4-aspartylphosphate" evidence="3">
    <location>
        <position position="55"/>
    </location>
</feature>
<feature type="domain" description="Response regulatory" evidence="4">
    <location>
        <begin position="4"/>
        <end position="118"/>
    </location>
</feature>
<dbReference type="GO" id="GO:0000156">
    <property type="term" value="F:phosphorelay response regulator activity"/>
    <property type="evidence" value="ECO:0007669"/>
    <property type="project" value="InterPro"/>
</dbReference>
<evidence type="ECO:0000313" key="7">
    <source>
        <dbReference type="Proteomes" id="UP000654279"/>
    </source>
</evidence>
<evidence type="ECO:0000313" key="6">
    <source>
        <dbReference type="EMBL" id="MBC8528615.1"/>
    </source>
</evidence>
<dbReference type="SMART" id="SM00448">
    <property type="entry name" value="REC"/>
    <property type="match status" value="1"/>
</dbReference>
<reference evidence="6" key="1">
    <citation type="submission" date="2020-08" db="EMBL/GenBank/DDBJ databases">
        <title>Genome public.</title>
        <authorList>
            <person name="Liu C."/>
            <person name="Sun Q."/>
        </authorList>
    </citation>
    <scope>NUCLEOTIDE SEQUENCE</scope>
    <source>
        <strain evidence="6">NSJ-44</strain>
    </source>
</reference>
<protein>
    <recommendedName>
        <fullName evidence="1">Stage 0 sporulation protein A homolog</fullName>
    </recommendedName>
</protein>
<dbReference type="Gene3D" id="3.40.50.2300">
    <property type="match status" value="1"/>
</dbReference>
<dbReference type="InterPro" id="IPR007492">
    <property type="entry name" value="LytTR_DNA-bd_dom"/>
</dbReference>
<dbReference type="EMBL" id="JACRSO010000001">
    <property type="protein sequence ID" value="MBC8528615.1"/>
    <property type="molecule type" value="Genomic_DNA"/>
</dbReference>
<dbReference type="PANTHER" id="PTHR37299">
    <property type="entry name" value="TRANSCRIPTIONAL REGULATOR-RELATED"/>
    <property type="match status" value="1"/>
</dbReference>
<feature type="domain" description="HTH LytTR-type" evidence="5">
    <location>
        <begin position="141"/>
        <end position="246"/>
    </location>
</feature>
<dbReference type="InterPro" id="IPR001789">
    <property type="entry name" value="Sig_transdc_resp-reg_receiver"/>
</dbReference>
<evidence type="ECO:0000259" key="5">
    <source>
        <dbReference type="PROSITE" id="PS50930"/>
    </source>
</evidence>
<dbReference type="Proteomes" id="UP000654279">
    <property type="component" value="Unassembled WGS sequence"/>
</dbReference>
<proteinExistence type="predicted"/>
<dbReference type="PROSITE" id="PS50930">
    <property type="entry name" value="HTH_LYTTR"/>
    <property type="match status" value="1"/>
</dbReference>
<keyword evidence="7" id="KW-1185">Reference proteome</keyword>
<dbReference type="RefSeq" id="WP_249284598.1">
    <property type="nucleotide sequence ID" value="NZ_JACRSO010000001.1"/>
</dbReference>
<accession>A0A926D1I9</accession>
<comment type="function">
    <text evidence="2">May play the central regulatory role in sporulation. It may be an element of the effector pathway responsible for the activation of sporulation genes in response to nutritional stress. Spo0A may act in concert with spo0H (a sigma factor) to control the expression of some genes that are critical to the sporulation process.</text>
</comment>
<dbReference type="InterPro" id="IPR011006">
    <property type="entry name" value="CheY-like_superfamily"/>
</dbReference>
<comment type="caution">
    <text evidence="6">The sequence shown here is derived from an EMBL/GenBank/DDBJ whole genome shotgun (WGS) entry which is preliminary data.</text>
</comment>
<dbReference type="SMART" id="SM00850">
    <property type="entry name" value="LytTR"/>
    <property type="match status" value="1"/>
</dbReference>
<keyword evidence="3" id="KW-0597">Phosphoprotein</keyword>
<evidence type="ECO:0000256" key="3">
    <source>
        <dbReference type="PROSITE-ProRule" id="PRU00169"/>
    </source>
</evidence>
<dbReference type="GO" id="GO:0003677">
    <property type="term" value="F:DNA binding"/>
    <property type="evidence" value="ECO:0007669"/>
    <property type="project" value="InterPro"/>
</dbReference>
<dbReference type="Pfam" id="PF00072">
    <property type="entry name" value="Response_reg"/>
    <property type="match status" value="1"/>
</dbReference>
<dbReference type="SUPFAM" id="SSF52172">
    <property type="entry name" value="CheY-like"/>
    <property type="match status" value="1"/>
</dbReference>
<dbReference type="Pfam" id="PF04397">
    <property type="entry name" value="LytTR"/>
    <property type="match status" value="1"/>
</dbReference>